<dbReference type="InterPro" id="IPR002539">
    <property type="entry name" value="MaoC-like_dom"/>
</dbReference>
<dbReference type="EMBL" id="JARXVE010000001">
    <property type="protein sequence ID" value="MDH6193561.1"/>
    <property type="molecule type" value="Genomic_DNA"/>
</dbReference>
<accession>A0ABT6KTF6</accession>
<dbReference type="SUPFAM" id="SSF54637">
    <property type="entry name" value="Thioesterase/thiol ester dehydrase-isomerase"/>
    <property type="match status" value="1"/>
</dbReference>
<dbReference type="Pfam" id="PF01575">
    <property type="entry name" value="MaoC_dehydratas"/>
    <property type="match status" value="1"/>
</dbReference>
<comment type="caution">
    <text evidence="3">The sequence shown here is derived from an EMBL/GenBank/DDBJ whole genome shotgun (WGS) entry which is preliminary data.</text>
</comment>
<reference evidence="3 4" key="1">
    <citation type="submission" date="2023-04" db="EMBL/GenBank/DDBJ databases">
        <title>Forest soil microbial communities from Buena Vista Peninsula, Colon Province, Panama.</title>
        <authorList>
            <person name="Bouskill N."/>
        </authorList>
    </citation>
    <scope>NUCLEOTIDE SEQUENCE [LARGE SCALE GENOMIC DNA]</scope>
    <source>
        <strain evidence="3 4">AC80</strain>
    </source>
</reference>
<evidence type="ECO:0000256" key="1">
    <source>
        <dbReference type="ARBA" id="ARBA00005254"/>
    </source>
</evidence>
<dbReference type="Proteomes" id="UP001160130">
    <property type="component" value="Unassembled WGS sequence"/>
</dbReference>
<keyword evidence="4" id="KW-1185">Reference proteome</keyword>
<evidence type="ECO:0000259" key="2">
    <source>
        <dbReference type="Pfam" id="PF01575"/>
    </source>
</evidence>
<dbReference type="RefSeq" id="WP_280830263.1">
    <property type="nucleotide sequence ID" value="NZ_JARXVE010000001.1"/>
</dbReference>
<dbReference type="PANTHER" id="PTHR42993">
    <property type="entry name" value="MAOC-LIKE DEHYDRATASE DOMAIN-CONTAINING PROTEIN"/>
    <property type="match status" value="1"/>
</dbReference>
<dbReference type="PANTHER" id="PTHR42993:SF1">
    <property type="entry name" value="MAOC-LIKE DEHYDRATASE DOMAIN-CONTAINING PROTEIN"/>
    <property type="match status" value="1"/>
</dbReference>
<organism evidence="3 4">
    <name type="scientific">Mycolicibacterium frederiksbergense</name>
    <dbReference type="NCBI Taxonomy" id="117567"/>
    <lineage>
        <taxon>Bacteria</taxon>
        <taxon>Bacillati</taxon>
        <taxon>Actinomycetota</taxon>
        <taxon>Actinomycetes</taxon>
        <taxon>Mycobacteriales</taxon>
        <taxon>Mycobacteriaceae</taxon>
        <taxon>Mycolicibacterium</taxon>
    </lineage>
</organism>
<evidence type="ECO:0000313" key="4">
    <source>
        <dbReference type="Proteomes" id="UP001160130"/>
    </source>
</evidence>
<sequence>MATVLEEPADLLKLVGQVVGTTGWMTITQHQVDLFAEATGDHQWIHTDPQRAANGPFKGTIAHGYLTLSLAPVMISEVMQIRELTAALNYGLNRVRFPTPVRVGARIRGVVMVLNAQQKTSGVEAVFTLTYEIEGGDRPACVADVIVLYP</sequence>
<dbReference type="CDD" id="cd03450">
    <property type="entry name" value="NodN"/>
    <property type="match status" value="1"/>
</dbReference>
<dbReference type="InterPro" id="IPR029069">
    <property type="entry name" value="HotDog_dom_sf"/>
</dbReference>
<feature type="domain" description="MaoC-like" evidence="2">
    <location>
        <begin position="14"/>
        <end position="122"/>
    </location>
</feature>
<dbReference type="InterPro" id="IPR039375">
    <property type="entry name" value="NodN-like"/>
</dbReference>
<gene>
    <name evidence="3" type="ORF">M2272_000182</name>
</gene>
<protein>
    <submittedName>
        <fullName evidence="3">Acyl dehydratase</fullName>
    </submittedName>
</protein>
<comment type="similarity">
    <text evidence="1">Belongs to the enoyl-CoA hydratase/isomerase family.</text>
</comment>
<proteinExistence type="inferred from homology"/>
<dbReference type="Gene3D" id="3.10.129.10">
    <property type="entry name" value="Hotdog Thioesterase"/>
    <property type="match status" value="1"/>
</dbReference>
<evidence type="ECO:0000313" key="3">
    <source>
        <dbReference type="EMBL" id="MDH6193561.1"/>
    </source>
</evidence>
<name>A0ABT6KTF6_9MYCO</name>